<keyword evidence="8" id="KW-1185">Reference proteome</keyword>
<dbReference type="GO" id="GO:0005783">
    <property type="term" value="C:endoplasmic reticulum"/>
    <property type="evidence" value="ECO:0007669"/>
    <property type="project" value="TreeGrafter"/>
</dbReference>
<dbReference type="VEuPathDB" id="VectorBase:AALB009913"/>
<dbReference type="PANTHER" id="PTHR10926:SF0">
    <property type="entry name" value="CDC50, ISOFORM A"/>
    <property type="match status" value="1"/>
</dbReference>
<evidence type="ECO:0008006" key="9">
    <source>
        <dbReference type="Google" id="ProtNLM"/>
    </source>
</evidence>
<evidence type="ECO:0000313" key="8">
    <source>
        <dbReference type="Proteomes" id="UP000069272"/>
    </source>
</evidence>
<dbReference type="STRING" id="7167.A0A182FTM9"/>
<reference evidence="7 8" key="1">
    <citation type="journal article" date="2017" name="G3 (Bethesda)">
        <title>The Physical Genome Mapping of Anopheles albimanus Corrected Scaffold Misassemblies and Identified Interarm Rearrangements in Genus Anopheles.</title>
        <authorList>
            <person name="Artemov G.N."/>
            <person name="Peery A.N."/>
            <person name="Jiang X."/>
            <person name="Tu Z."/>
            <person name="Stegniy V.N."/>
            <person name="Sharakhova M.V."/>
            <person name="Sharakhov I.V."/>
        </authorList>
    </citation>
    <scope>NUCLEOTIDE SEQUENCE [LARGE SCALE GENOMIC DNA]</scope>
    <source>
        <strain evidence="7 8">ALBI9_A</strain>
    </source>
</reference>
<comment type="similarity">
    <text evidence="2 6">Belongs to the CDC50/LEM3 family.</text>
</comment>
<proteinExistence type="inferred from homology"/>
<reference evidence="7" key="2">
    <citation type="submission" date="2022-08" db="UniProtKB">
        <authorList>
            <consortium name="EnsemblMetazoa"/>
        </authorList>
    </citation>
    <scope>IDENTIFICATION</scope>
    <source>
        <strain evidence="7">STECLA/ALBI9_A</strain>
    </source>
</reference>
<protein>
    <recommendedName>
        <fullName evidence="9">Cell cycle control protein 50A</fullName>
    </recommendedName>
</protein>
<keyword evidence="5 6" id="KW-0472">Membrane</keyword>
<dbReference type="GO" id="GO:0005794">
    <property type="term" value="C:Golgi apparatus"/>
    <property type="evidence" value="ECO:0007669"/>
    <property type="project" value="TreeGrafter"/>
</dbReference>
<dbReference type="AlphaFoldDB" id="A0A182FTM9"/>
<evidence type="ECO:0000256" key="6">
    <source>
        <dbReference type="PIRNR" id="PIRNR015840"/>
    </source>
</evidence>
<evidence type="ECO:0000256" key="3">
    <source>
        <dbReference type="ARBA" id="ARBA00022692"/>
    </source>
</evidence>
<dbReference type="GO" id="GO:0005886">
    <property type="term" value="C:plasma membrane"/>
    <property type="evidence" value="ECO:0007669"/>
    <property type="project" value="TreeGrafter"/>
</dbReference>
<dbReference type="Pfam" id="PF03381">
    <property type="entry name" value="CDC50"/>
    <property type="match status" value="1"/>
</dbReference>
<dbReference type="PANTHER" id="PTHR10926">
    <property type="entry name" value="CELL CYCLE CONTROL PROTEIN 50"/>
    <property type="match status" value="1"/>
</dbReference>
<dbReference type="VEuPathDB" id="VectorBase:AALB20_027864"/>
<evidence type="ECO:0000256" key="5">
    <source>
        <dbReference type="ARBA" id="ARBA00023136"/>
    </source>
</evidence>
<organism evidence="7 8">
    <name type="scientific">Anopheles albimanus</name>
    <name type="common">New world malaria mosquito</name>
    <dbReference type="NCBI Taxonomy" id="7167"/>
    <lineage>
        <taxon>Eukaryota</taxon>
        <taxon>Metazoa</taxon>
        <taxon>Ecdysozoa</taxon>
        <taxon>Arthropoda</taxon>
        <taxon>Hexapoda</taxon>
        <taxon>Insecta</taxon>
        <taxon>Pterygota</taxon>
        <taxon>Neoptera</taxon>
        <taxon>Endopterygota</taxon>
        <taxon>Diptera</taxon>
        <taxon>Nematocera</taxon>
        <taxon>Culicoidea</taxon>
        <taxon>Culicidae</taxon>
        <taxon>Anophelinae</taxon>
        <taxon>Anopheles</taxon>
    </lineage>
</organism>
<sequence length="301" mass="33952">MLIGLLLLHVSYQTPEYTVDYTGCIAAGDSAGRSCSDIIATRPGQVCHCEMTFSLDQAFPPRVFLYYALTNFYQNHHHYTRSRDDRQLQGMLSKTPSEQCEPFSYAHRGDRLLPIVPCGSLANSLFNDTFTLYVLSDGARARLVPLASGRSLWPHERAVKFRNPWGNLRERLTNFARPPFWSRELWELDPDNPDNNGLQNEDLIVWMRPAALSHFRKLHRQVDDSKAPFKDGLPRGNYSLHIAYSYPVGSFDGRKSIILSSPSWLGARSHFRGWAFLVVGALCLVLACVLAALNSKCSVGE</sequence>
<evidence type="ECO:0000256" key="4">
    <source>
        <dbReference type="ARBA" id="ARBA00022989"/>
    </source>
</evidence>
<dbReference type="InterPro" id="IPR005045">
    <property type="entry name" value="CDC50/LEM3_fam"/>
</dbReference>
<evidence type="ECO:0000256" key="1">
    <source>
        <dbReference type="ARBA" id="ARBA00004141"/>
    </source>
</evidence>
<evidence type="ECO:0000313" key="7">
    <source>
        <dbReference type="EnsemblMetazoa" id="AALB009913-PA"/>
    </source>
</evidence>
<keyword evidence="3" id="KW-0812">Transmembrane</keyword>
<keyword evidence="4" id="KW-1133">Transmembrane helix</keyword>
<comment type="subcellular location">
    <subcellularLocation>
        <location evidence="1">Membrane</location>
        <topology evidence="1">Multi-pass membrane protein</topology>
    </subcellularLocation>
</comment>
<evidence type="ECO:0000256" key="2">
    <source>
        <dbReference type="ARBA" id="ARBA00009457"/>
    </source>
</evidence>
<dbReference type="PIRSF" id="PIRSF015840">
    <property type="entry name" value="DUF284_TM_euk"/>
    <property type="match status" value="1"/>
</dbReference>
<accession>A0A182FTM9</accession>
<name>A0A182FTM9_ANOAL</name>
<dbReference type="Proteomes" id="UP000069272">
    <property type="component" value="Chromosome 3R"/>
</dbReference>
<dbReference type="EnsemblMetazoa" id="AALB009913-RA">
    <property type="protein sequence ID" value="AALB009913-PA"/>
    <property type="gene ID" value="AALB009913"/>
</dbReference>